<evidence type="ECO:0000256" key="5">
    <source>
        <dbReference type="ARBA" id="ARBA00023317"/>
    </source>
</evidence>
<dbReference type="GO" id="GO:0042802">
    <property type="term" value="F:identical protein binding"/>
    <property type="evidence" value="ECO:0007669"/>
    <property type="project" value="TreeGrafter"/>
</dbReference>
<evidence type="ECO:0000256" key="7">
    <source>
        <dbReference type="HAMAP-Rule" id="MF_01107"/>
    </source>
</evidence>
<dbReference type="PANTHER" id="PTHR11986:SF79">
    <property type="entry name" value="ACETYLORNITHINE AMINOTRANSFERASE, MITOCHONDRIAL"/>
    <property type="match status" value="1"/>
</dbReference>
<name>A0A6G7PW71_9BACT</name>
<dbReference type="NCBIfam" id="TIGR00707">
    <property type="entry name" value="argD"/>
    <property type="match status" value="1"/>
</dbReference>
<dbReference type="InterPro" id="IPR015422">
    <property type="entry name" value="PyrdxlP-dep_Trfase_small"/>
</dbReference>
<protein>
    <recommendedName>
        <fullName evidence="7">Acetylornithine aminotransferase</fullName>
        <shortName evidence="7">ACOAT</shortName>
        <ecNumber evidence="7">2.6.1.11</ecNumber>
    </recommendedName>
</protein>
<feature type="modified residue" description="N6-(pyridoxal phosphate)lysine" evidence="7">
    <location>
        <position position="250"/>
    </location>
</feature>
<dbReference type="GO" id="GO:0003992">
    <property type="term" value="F:N2-acetyl-L-ornithine:2-oxoglutarate 5-aminotransferase activity"/>
    <property type="evidence" value="ECO:0007669"/>
    <property type="project" value="UniProtKB-UniRule"/>
</dbReference>
<comment type="cofactor">
    <cofactor evidence="7">
        <name>pyridoxal 5'-phosphate</name>
        <dbReference type="ChEBI" id="CHEBI:597326"/>
    </cofactor>
    <text evidence="7">Binds 1 pyridoxal phosphate per subunit.</text>
</comment>
<evidence type="ECO:0000256" key="6">
    <source>
        <dbReference type="ARBA" id="ARBA00052998"/>
    </source>
</evidence>
<sequence>MGIIVDRGEIYVARTYQRFPVAFVRGQGSRLWDEEGREYLDFVSGIAVCALGHCPEVVVEAIKDQAQRLLHTSNLYWTAPQTEVAQILCENSFADRVFFVNSGAEAVEAAFKCARRYSYQKYGPGRHEIIALWHSFHGRTMGALSLTGQRKYWEGFEPLVPGVKHVPPEDISALTEAIGPATCAVILEPIQGEGGVRPLSADYLLEVRRLCDEHDLVLIFDEIQVGLGRTGHLFAYQGLGIEPDLLTLAKALGGGLPIGALLGRERVMSALVPGSHASTFGGNPVACAAAKAVLETLLGPDFLDEVRLKGAQLAKALERLRRDFPELVLDVRGRGLIWGLELSFPAKELADRLFERRILTVPAGEKVLRFLPPLTVAYREIDAVVAAVKEVLGERGS</sequence>
<dbReference type="HAMAP" id="MF_01107">
    <property type="entry name" value="ArgD_aminotrans_3"/>
    <property type="match status" value="1"/>
</dbReference>
<feature type="binding site" evidence="7">
    <location>
        <position position="279"/>
    </location>
    <ligand>
        <name>pyridoxal 5'-phosphate</name>
        <dbReference type="ChEBI" id="CHEBI:597326"/>
    </ligand>
</feature>
<proteinExistence type="inferred from homology"/>
<keyword evidence="7" id="KW-0963">Cytoplasm</keyword>
<dbReference type="Proteomes" id="UP000502179">
    <property type="component" value="Chromosome"/>
</dbReference>
<keyword evidence="3 7" id="KW-0808">Transferase</keyword>
<dbReference type="EMBL" id="CP048877">
    <property type="protein sequence ID" value="QIJ71663.1"/>
    <property type="molecule type" value="Genomic_DNA"/>
</dbReference>
<keyword evidence="2 7" id="KW-0028">Amino-acid biosynthesis</keyword>
<evidence type="ECO:0000256" key="1">
    <source>
        <dbReference type="ARBA" id="ARBA00022576"/>
    </source>
</evidence>
<feature type="binding site" evidence="7">
    <location>
        <begin position="103"/>
        <end position="104"/>
    </location>
    <ligand>
        <name>pyridoxal 5'-phosphate</name>
        <dbReference type="ChEBI" id="CHEBI:597326"/>
    </ligand>
</feature>
<dbReference type="InterPro" id="IPR049704">
    <property type="entry name" value="Aminotrans_3_PPA_site"/>
</dbReference>
<dbReference type="RefSeq" id="WP_166031881.1">
    <property type="nucleotide sequence ID" value="NZ_CP048877.1"/>
</dbReference>
<dbReference type="InterPro" id="IPR050103">
    <property type="entry name" value="Class-III_PLP-dep_AT"/>
</dbReference>
<comment type="miscellaneous">
    <text evidence="7">May also have succinyldiaminopimelate aminotransferase activity, thus carrying out the corresponding step in lysine biosynthesis.</text>
</comment>
<comment type="subcellular location">
    <subcellularLocation>
        <location evidence="7">Cytoplasm</location>
    </subcellularLocation>
</comment>
<keyword evidence="7" id="KW-0055">Arginine biosynthesis</keyword>
<dbReference type="GO" id="GO:0006526">
    <property type="term" value="P:L-arginine biosynthetic process"/>
    <property type="evidence" value="ECO:0007669"/>
    <property type="project" value="UniProtKB-UniRule"/>
</dbReference>
<evidence type="ECO:0000313" key="9">
    <source>
        <dbReference type="Proteomes" id="UP000502179"/>
    </source>
</evidence>
<comment type="pathway">
    <text evidence="7">Amino-acid biosynthesis; L-arginine biosynthesis; N(2)-acetyl-L-ornithine from L-glutamate: step 4/4.</text>
</comment>
<dbReference type="CDD" id="cd00610">
    <property type="entry name" value="OAT_like"/>
    <property type="match status" value="1"/>
</dbReference>
<dbReference type="PANTHER" id="PTHR11986">
    <property type="entry name" value="AMINOTRANSFERASE CLASS III"/>
    <property type="match status" value="1"/>
</dbReference>
<dbReference type="Pfam" id="PF00202">
    <property type="entry name" value="Aminotran_3"/>
    <property type="match status" value="1"/>
</dbReference>
<comment type="catalytic activity">
    <reaction evidence="7">
        <text>N(2)-acetyl-L-ornithine + 2-oxoglutarate = N-acetyl-L-glutamate 5-semialdehyde + L-glutamate</text>
        <dbReference type="Rhea" id="RHEA:18049"/>
        <dbReference type="ChEBI" id="CHEBI:16810"/>
        <dbReference type="ChEBI" id="CHEBI:29123"/>
        <dbReference type="ChEBI" id="CHEBI:29985"/>
        <dbReference type="ChEBI" id="CHEBI:57805"/>
        <dbReference type="EC" id="2.6.1.11"/>
    </reaction>
</comment>
<evidence type="ECO:0000313" key="8">
    <source>
        <dbReference type="EMBL" id="QIJ71663.1"/>
    </source>
</evidence>
<dbReference type="InterPro" id="IPR004636">
    <property type="entry name" value="AcOrn/SuccOrn_fam"/>
</dbReference>
<evidence type="ECO:0000256" key="2">
    <source>
        <dbReference type="ARBA" id="ARBA00022605"/>
    </source>
</evidence>
<comment type="similarity">
    <text evidence="7">Belongs to the class-III pyridoxal-phosphate-dependent aminotransferase family. ArgD subfamily.</text>
</comment>
<dbReference type="SUPFAM" id="SSF53383">
    <property type="entry name" value="PLP-dependent transferases"/>
    <property type="match status" value="1"/>
</dbReference>
<keyword evidence="4 7" id="KW-0663">Pyridoxal phosphate</keyword>
<reference evidence="8 9" key="1">
    <citation type="submission" date="2020-02" db="EMBL/GenBank/DDBJ databases">
        <title>Genome analysis of Thermosulfuriphilus ammonigenes ST65T, an anaerobic thermophilic chemolithoautotrophic bacterium isolated from a deep-sea hydrothermal vent.</title>
        <authorList>
            <person name="Slobodkina G."/>
            <person name="Allioux M."/>
            <person name="Merkel A."/>
            <person name="Alain K."/>
            <person name="Jebbar M."/>
            <person name="Slobodkin A."/>
        </authorList>
    </citation>
    <scope>NUCLEOTIDE SEQUENCE [LARGE SCALE GENOMIC DNA]</scope>
    <source>
        <strain evidence="8 9">ST65</strain>
    </source>
</reference>
<dbReference type="AlphaFoldDB" id="A0A6G7PW71"/>
<dbReference type="EC" id="2.6.1.11" evidence="7"/>
<dbReference type="KEGG" id="tav:G4V39_04980"/>
<dbReference type="UniPathway" id="UPA00068">
    <property type="reaction ID" value="UER00109"/>
</dbReference>
<dbReference type="NCBIfam" id="NF002325">
    <property type="entry name" value="PRK01278.1"/>
    <property type="match status" value="1"/>
</dbReference>
<accession>A0A6G7PW71</accession>
<dbReference type="Gene3D" id="3.40.640.10">
    <property type="entry name" value="Type I PLP-dependent aspartate aminotransferase-like (Major domain)"/>
    <property type="match status" value="1"/>
</dbReference>
<keyword evidence="9" id="KW-1185">Reference proteome</keyword>
<dbReference type="InterPro" id="IPR015424">
    <property type="entry name" value="PyrdxlP-dep_Trfase"/>
</dbReference>
<evidence type="ECO:0000256" key="3">
    <source>
        <dbReference type="ARBA" id="ARBA00022679"/>
    </source>
</evidence>
<dbReference type="PIRSF" id="PIRSF000521">
    <property type="entry name" value="Transaminase_4ab_Lys_Orn"/>
    <property type="match status" value="1"/>
</dbReference>
<comment type="subunit">
    <text evidence="7">Homodimer.</text>
</comment>
<dbReference type="InterPro" id="IPR005814">
    <property type="entry name" value="Aminotrans_3"/>
</dbReference>
<keyword evidence="1 7" id="KW-0032">Aminotransferase</keyword>
<evidence type="ECO:0000256" key="4">
    <source>
        <dbReference type="ARBA" id="ARBA00022898"/>
    </source>
</evidence>
<feature type="binding site" evidence="7">
    <location>
        <position position="136"/>
    </location>
    <ligand>
        <name>pyridoxal 5'-phosphate</name>
        <dbReference type="ChEBI" id="CHEBI:597326"/>
    </ligand>
</feature>
<keyword evidence="5" id="KW-0670">Pyruvate</keyword>
<dbReference type="FunFam" id="3.40.640.10:FF:000004">
    <property type="entry name" value="Acetylornithine aminotransferase"/>
    <property type="match status" value="1"/>
</dbReference>
<feature type="binding site" evidence="7">
    <location>
        <position position="139"/>
    </location>
    <ligand>
        <name>N(2)-acetyl-L-ornithine</name>
        <dbReference type="ChEBI" id="CHEBI:57805"/>
    </ligand>
</feature>
<dbReference type="GO" id="GO:0005737">
    <property type="term" value="C:cytoplasm"/>
    <property type="evidence" value="ECO:0007669"/>
    <property type="project" value="UniProtKB-SubCell"/>
</dbReference>
<feature type="binding site" evidence="7">
    <location>
        <position position="278"/>
    </location>
    <ligand>
        <name>N(2)-acetyl-L-ornithine</name>
        <dbReference type="ChEBI" id="CHEBI:57805"/>
    </ligand>
</feature>
<gene>
    <name evidence="7" type="primary">argD</name>
    <name evidence="8" type="ORF">G4V39_04980</name>
</gene>
<dbReference type="GO" id="GO:0031299">
    <property type="term" value="F:taurine-pyruvate aminotransferase activity"/>
    <property type="evidence" value="ECO:0007669"/>
    <property type="project" value="UniProtKB-EC"/>
</dbReference>
<dbReference type="Gene3D" id="3.90.1150.10">
    <property type="entry name" value="Aspartate Aminotransferase, domain 1"/>
    <property type="match status" value="1"/>
</dbReference>
<dbReference type="PROSITE" id="PS00600">
    <property type="entry name" value="AA_TRANSFER_CLASS_3"/>
    <property type="match status" value="1"/>
</dbReference>
<dbReference type="InterPro" id="IPR015421">
    <property type="entry name" value="PyrdxlP-dep_Trfase_major"/>
</dbReference>
<comment type="catalytic activity">
    <reaction evidence="6">
        <text>taurine + pyruvate = sulfoacetaldehyde + L-alanine</text>
        <dbReference type="Rhea" id="RHEA:10420"/>
        <dbReference type="ChEBI" id="CHEBI:15361"/>
        <dbReference type="ChEBI" id="CHEBI:57972"/>
        <dbReference type="ChEBI" id="CHEBI:58246"/>
        <dbReference type="ChEBI" id="CHEBI:507393"/>
        <dbReference type="EC" id="2.6.1.77"/>
    </reaction>
    <physiologicalReaction direction="left-to-right" evidence="6">
        <dbReference type="Rhea" id="RHEA:10421"/>
    </physiologicalReaction>
</comment>
<feature type="binding site" evidence="7">
    <location>
        <begin position="221"/>
        <end position="224"/>
    </location>
    <ligand>
        <name>pyridoxal 5'-phosphate</name>
        <dbReference type="ChEBI" id="CHEBI:597326"/>
    </ligand>
</feature>
<organism evidence="8 9">
    <name type="scientific">Thermosulfuriphilus ammonigenes</name>
    <dbReference type="NCBI Taxonomy" id="1936021"/>
    <lineage>
        <taxon>Bacteria</taxon>
        <taxon>Pseudomonadati</taxon>
        <taxon>Thermodesulfobacteriota</taxon>
        <taxon>Thermodesulfobacteria</taxon>
        <taxon>Thermodesulfobacteriales</taxon>
        <taxon>Thermodesulfobacteriaceae</taxon>
        <taxon>Thermosulfuriphilus</taxon>
    </lineage>
</organism>
<dbReference type="GO" id="GO:0030170">
    <property type="term" value="F:pyridoxal phosphate binding"/>
    <property type="evidence" value="ECO:0007669"/>
    <property type="project" value="InterPro"/>
</dbReference>